<feature type="transmembrane region" description="Helical" evidence="7">
    <location>
        <begin position="339"/>
        <end position="361"/>
    </location>
</feature>
<evidence type="ECO:0000256" key="2">
    <source>
        <dbReference type="ARBA" id="ARBA00022448"/>
    </source>
</evidence>
<dbReference type="GO" id="GO:0005886">
    <property type="term" value="C:plasma membrane"/>
    <property type="evidence" value="ECO:0007669"/>
    <property type="project" value="UniProtKB-SubCell"/>
</dbReference>
<evidence type="ECO:0000313" key="8">
    <source>
        <dbReference type="EMBL" id="PWE17326.1"/>
    </source>
</evidence>
<dbReference type="Pfam" id="PF05977">
    <property type="entry name" value="MFS_3"/>
    <property type="match status" value="1"/>
</dbReference>
<evidence type="ECO:0000256" key="6">
    <source>
        <dbReference type="ARBA" id="ARBA00023136"/>
    </source>
</evidence>
<feature type="transmembrane region" description="Helical" evidence="7">
    <location>
        <begin position="58"/>
        <end position="77"/>
    </location>
</feature>
<dbReference type="Proteomes" id="UP000245168">
    <property type="component" value="Unassembled WGS sequence"/>
</dbReference>
<dbReference type="InterPro" id="IPR036259">
    <property type="entry name" value="MFS_trans_sf"/>
</dbReference>
<feature type="transmembrane region" description="Helical" evidence="7">
    <location>
        <begin position="176"/>
        <end position="194"/>
    </location>
</feature>
<evidence type="ECO:0000256" key="4">
    <source>
        <dbReference type="ARBA" id="ARBA00022692"/>
    </source>
</evidence>
<organism evidence="8 9">
    <name type="scientific">Marinicauda salina</name>
    <dbReference type="NCBI Taxonomy" id="2135793"/>
    <lineage>
        <taxon>Bacteria</taxon>
        <taxon>Pseudomonadati</taxon>
        <taxon>Pseudomonadota</taxon>
        <taxon>Alphaproteobacteria</taxon>
        <taxon>Maricaulales</taxon>
        <taxon>Maricaulaceae</taxon>
        <taxon>Marinicauda</taxon>
    </lineage>
</organism>
<dbReference type="CDD" id="cd06173">
    <property type="entry name" value="MFS_MefA_like"/>
    <property type="match status" value="1"/>
</dbReference>
<evidence type="ECO:0000313" key="9">
    <source>
        <dbReference type="Proteomes" id="UP000245168"/>
    </source>
</evidence>
<feature type="transmembrane region" description="Helical" evidence="7">
    <location>
        <begin position="111"/>
        <end position="128"/>
    </location>
</feature>
<keyword evidence="4 7" id="KW-0812">Transmembrane</keyword>
<gene>
    <name evidence="8" type="ORF">DDZ18_06465</name>
</gene>
<dbReference type="SUPFAM" id="SSF103473">
    <property type="entry name" value="MFS general substrate transporter"/>
    <property type="match status" value="1"/>
</dbReference>
<keyword evidence="9" id="KW-1185">Reference proteome</keyword>
<dbReference type="AlphaFoldDB" id="A0A2U2BTJ1"/>
<dbReference type="EMBL" id="QEXV01000003">
    <property type="protein sequence ID" value="PWE17326.1"/>
    <property type="molecule type" value="Genomic_DNA"/>
</dbReference>
<accession>A0A2U2BTJ1</accession>
<evidence type="ECO:0000256" key="7">
    <source>
        <dbReference type="SAM" id="Phobius"/>
    </source>
</evidence>
<keyword evidence="5 7" id="KW-1133">Transmembrane helix</keyword>
<keyword evidence="3" id="KW-1003">Cell membrane</keyword>
<dbReference type="PANTHER" id="PTHR43266">
    <property type="entry name" value="MACROLIDE-EFFLUX PROTEIN"/>
    <property type="match status" value="1"/>
</dbReference>
<feature type="transmembrane region" description="Helical" evidence="7">
    <location>
        <begin position="267"/>
        <end position="287"/>
    </location>
</feature>
<evidence type="ECO:0000256" key="5">
    <source>
        <dbReference type="ARBA" id="ARBA00022989"/>
    </source>
</evidence>
<feature type="transmembrane region" description="Helical" evidence="7">
    <location>
        <begin position="149"/>
        <end position="170"/>
    </location>
</feature>
<keyword evidence="6 7" id="KW-0472">Membrane</keyword>
<reference evidence="9" key="1">
    <citation type="submission" date="2018-05" db="EMBL/GenBank/DDBJ databases">
        <authorList>
            <person name="Liu B.-T."/>
        </authorList>
    </citation>
    <scope>NUCLEOTIDE SEQUENCE [LARGE SCALE GENOMIC DNA]</scope>
    <source>
        <strain evidence="9">WD6-1</strain>
    </source>
</reference>
<comment type="subcellular location">
    <subcellularLocation>
        <location evidence="1">Cell membrane</location>
        <topology evidence="1">Multi-pass membrane protein</topology>
    </subcellularLocation>
</comment>
<dbReference type="RefSeq" id="WP_109252557.1">
    <property type="nucleotide sequence ID" value="NZ_QEXV01000003.1"/>
</dbReference>
<proteinExistence type="predicted"/>
<evidence type="ECO:0000256" key="1">
    <source>
        <dbReference type="ARBA" id="ARBA00004651"/>
    </source>
</evidence>
<feature type="transmembrane region" description="Helical" evidence="7">
    <location>
        <begin position="402"/>
        <end position="422"/>
    </location>
</feature>
<sequence length="433" mass="46268">MSLKLAVSLMGQRRYLPMWIGQVFGAFNDNLFRWSLVVLATYQGLTVFDLPPEQMTPIAATIFTLPIFLFSAVAGQVADRFDRTMIMRVLKFAEIFLMTAAAVGFIFERPFVLLCVLFLMGVQTAFFIPARTSAMPTLLQPSELVTANALMSGPINVAILAGAIGATLLITQVWGPYVVGAILVSMAVLGWLGMRQGVPAPAWDPTLKIRANIVVETGRILAFLWRARDVFRPAAGVAWFWMMSAAVLTVLPLFARNVLGADESVVAVFQVLFTLGAVTGALACGALNRGEDALIFTVVGAAGLVIFPADIALYTAGWTPAGELAGVGAFVNDPANRRILIDLFMAAVSGGLFLVPLQAMTQRRADPERRGRLLAASGVLNGAAATLGPFVLFVLARTGLPVHAAFVFVSAGSLAAGLFFAWRMIVRAREAAA</sequence>
<feature type="transmembrane region" description="Helical" evidence="7">
    <location>
        <begin position="234"/>
        <end position="255"/>
    </location>
</feature>
<dbReference type="OrthoDB" id="6187882at2"/>
<dbReference type="InterPro" id="IPR010290">
    <property type="entry name" value="TM_effector"/>
</dbReference>
<comment type="caution">
    <text evidence="8">The sequence shown here is derived from an EMBL/GenBank/DDBJ whole genome shotgun (WGS) entry which is preliminary data.</text>
</comment>
<feature type="transmembrane region" description="Helical" evidence="7">
    <location>
        <begin position="89"/>
        <end position="105"/>
    </location>
</feature>
<evidence type="ECO:0000256" key="3">
    <source>
        <dbReference type="ARBA" id="ARBA00022475"/>
    </source>
</evidence>
<dbReference type="Gene3D" id="1.20.1250.20">
    <property type="entry name" value="MFS general substrate transporter like domains"/>
    <property type="match status" value="1"/>
</dbReference>
<keyword evidence="2" id="KW-0813">Transport</keyword>
<protein>
    <submittedName>
        <fullName evidence="8">MFS transporter</fullName>
    </submittedName>
</protein>
<name>A0A2U2BTJ1_9PROT</name>
<feature type="transmembrane region" description="Helical" evidence="7">
    <location>
        <begin position="294"/>
        <end position="319"/>
    </location>
</feature>
<dbReference type="PANTHER" id="PTHR43266:SF2">
    <property type="entry name" value="MAJOR FACILITATOR SUPERFAMILY (MFS) PROFILE DOMAIN-CONTAINING PROTEIN"/>
    <property type="match status" value="1"/>
</dbReference>
<feature type="transmembrane region" description="Helical" evidence="7">
    <location>
        <begin position="373"/>
        <end position="396"/>
    </location>
</feature>